<evidence type="ECO:0000313" key="2">
    <source>
        <dbReference type="Proteomes" id="UP000480178"/>
    </source>
</evidence>
<sequence>MENTLDQFILNLFRTEKPILSNIDFDDDNVFVCDVLDHSVDLAKDFIKHKLNKCTNRMEKMQFLYSSRECFRSAINVNEYYLEENDNNDIDKQQIRDTIKRNKIALTMAERAICFYDNCMTLDCKEKKQQSFENYTNSQIVLIFYYFFKSNGLEPRKNIDVSPIAKFLHLIIGKEFTEITNSDFYNKLRKVPNFKTDKELIKDLEIIKPLFQMVQLNEIVGMIDNEIDIAHNEKKKSKEK</sequence>
<reference evidence="1 2" key="1">
    <citation type="submission" date="2020-01" db="EMBL/GenBank/DDBJ databases">
        <authorList>
            <person name="Kim M.K."/>
        </authorList>
    </citation>
    <scope>NUCLEOTIDE SEQUENCE [LARGE SCALE GENOMIC DNA]</scope>
    <source>
        <strain evidence="1 2">172606-1</strain>
    </source>
</reference>
<proteinExistence type="predicted"/>
<dbReference type="RefSeq" id="WP_162447126.1">
    <property type="nucleotide sequence ID" value="NZ_CP048222.1"/>
</dbReference>
<keyword evidence="2" id="KW-1185">Reference proteome</keyword>
<gene>
    <name evidence="1" type="ORF">GXP67_33305</name>
</gene>
<accession>A0A6C0GT37</accession>
<protein>
    <submittedName>
        <fullName evidence="1">Uncharacterized protein</fullName>
    </submittedName>
</protein>
<dbReference type="KEGG" id="rhoz:GXP67_33305"/>
<dbReference type="Proteomes" id="UP000480178">
    <property type="component" value="Chromosome"/>
</dbReference>
<organism evidence="1 2">
    <name type="scientific">Rhodocytophaga rosea</name>
    <dbReference type="NCBI Taxonomy" id="2704465"/>
    <lineage>
        <taxon>Bacteria</taxon>
        <taxon>Pseudomonadati</taxon>
        <taxon>Bacteroidota</taxon>
        <taxon>Cytophagia</taxon>
        <taxon>Cytophagales</taxon>
        <taxon>Rhodocytophagaceae</taxon>
        <taxon>Rhodocytophaga</taxon>
    </lineage>
</organism>
<dbReference type="AlphaFoldDB" id="A0A6C0GT37"/>
<evidence type="ECO:0000313" key="1">
    <source>
        <dbReference type="EMBL" id="QHT71186.1"/>
    </source>
</evidence>
<name>A0A6C0GT37_9BACT</name>
<dbReference type="EMBL" id="CP048222">
    <property type="protein sequence ID" value="QHT71186.1"/>
    <property type="molecule type" value="Genomic_DNA"/>
</dbReference>